<gene>
    <name evidence="1" type="ORF">HF292_011225</name>
</gene>
<accession>A0ACD5IF38</accession>
<name>A0ACD5IF38_9PROT</name>
<proteinExistence type="predicted"/>
<keyword evidence="1" id="KW-0449">Lipoprotein</keyword>
<protein>
    <submittedName>
        <fullName evidence="1">DotD/TraH family lipoprotein</fullName>
    </submittedName>
</protein>
<reference evidence="1 2" key="1">
    <citation type="journal article" date="2021" name="ISME J.">
        <title>Genomic evolution of the class Acidithiobacillia: deep-branching Proteobacteria living in extreme acidic conditions.</title>
        <authorList>
            <person name="Moya-Beltran A."/>
            <person name="Beard S."/>
            <person name="Rojas-Villalobos C."/>
            <person name="Issotta F."/>
            <person name="Gallardo Y."/>
            <person name="Ulloa R."/>
            <person name="Giaveno A."/>
            <person name="Degli Esposti M."/>
            <person name="Johnson D.B."/>
            <person name="Quatrini R."/>
        </authorList>
    </citation>
    <scope>NUCLEOTIDE SEQUENCE [LARGE SCALE GENOMIC DNA]</scope>
    <source>
        <strain evidence="1 2">CF3</strain>
    </source>
</reference>
<evidence type="ECO:0000313" key="1">
    <source>
        <dbReference type="EMBL" id="XRP72367.1"/>
    </source>
</evidence>
<dbReference type="EMBL" id="CP130946">
    <property type="protein sequence ID" value="XRP72367.1"/>
    <property type="molecule type" value="Genomic_DNA"/>
</dbReference>
<sequence>MKNYLGSRFFPWVMLPLEISALLLTGCARIHPAETVAMPVPPINPTLDRAADKVADAWHLLAVENAAVHPPLDGSPALPPALSRTVPIAWTGPIAPLVHKLSNFAGYRLHIQGRTPPADIIVHLSGYRTLFDDFREAAVQAGSRADLTVNATTRTVMLRYLGS</sequence>
<organism evidence="1 2">
    <name type="scientific">Acidithiobacillus ferruginosus</name>
    <dbReference type="NCBI Taxonomy" id="3063951"/>
    <lineage>
        <taxon>Bacteria</taxon>
        <taxon>Pseudomonadati</taxon>
        <taxon>Pseudomonadota</taxon>
        <taxon>Acidithiobacillia</taxon>
        <taxon>Acidithiobacillales</taxon>
        <taxon>Acidithiobacillaceae</taxon>
        <taxon>Acidithiobacillus</taxon>
    </lineage>
</organism>
<evidence type="ECO:0000313" key="2">
    <source>
        <dbReference type="Proteomes" id="UP001196097"/>
    </source>
</evidence>
<dbReference type="Proteomes" id="UP001196097">
    <property type="component" value="Chromosome"/>
</dbReference>
<keyword evidence="2" id="KW-1185">Reference proteome</keyword>